<proteinExistence type="predicted"/>
<dbReference type="InterPro" id="IPR044144">
    <property type="entry name" value="SAF_UxaA/GarD"/>
</dbReference>
<keyword evidence="3" id="KW-0378">Hydrolase</keyword>
<dbReference type="InterPro" id="IPR052172">
    <property type="entry name" value="UxaA_altronate/galactarate_dh"/>
</dbReference>
<dbReference type="EMBL" id="WSUT01000005">
    <property type="protein sequence ID" value="MWC44616.1"/>
    <property type="molecule type" value="Genomic_DNA"/>
</dbReference>
<dbReference type="GO" id="GO:0016787">
    <property type="term" value="F:hydrolase activity"/>
    <property type="evidence" value="ECO:0007669"/>
    <property type="project" value="UniProtKB-KW"/>
</dbReference>
<dbReference type="GO" id="GO:0016829">
    <property type="term" value="F:lyase activity"/>
    <property type="evidence" value="ECO:0007669"/>
    <property type="project" value="UniProtKB-KW"/>
</dbReference>
<evidence type="ECO:0000256" key="1">
    <source>
        <dbReference type="ARBA" id="ARBA00023239"/>
    </source>
</evidence>
<name>A0A1G7P9B6_9SPHN</name>
<dbReference type="CDD" id="cd11613">
    <property type="entry name" value="SAF_AH_GD"/>
    <property type="match status" value="1"/>
</dbReference>
<feature type="domain" description="SAF" evidence="2">
    <location>
        <begin position="13"/>
        <end position="84"/>
    </location>
</feature>
<keyword evidence="1" id="KW-0456">Lyase</keyword>
<dbReference type="Proteomes" id="UP000436801">
    <property type="component" value="Unassembled WGS sequence"/>
</dbReference>
<dbReference type="PANTHER" id="PTHR30536">
    <property type="entry name" value="ALTRONATE/GALACTARATE DEHYDRATASE"/>
    <property type="match status" value="1"/>
</dbReference>
<evidence type="ECO:0000313" key="3">
    <source>
        <dbReference type="EMBL" id="MWC44616.1"/>
    </source>
</evidence>
<dbReference type="RefSeq" id="WP_149682924.1">
    <property type="nucleotide sequence ID" value="NZ_FNBI01000006.1"/>
</dbReference>
<sequence length="100" mass="10504">MTPPAAIRLSPSDNVVVCCRSVEAGESFVVEGQTLSVTQAVPIGHKLALFALNPGDKVLKYGMPIGSMTAAADPGGWVHMHNMKSDYMPAHLRDAAGDQA</sequence>
<accession>A0A1G7P9B6</accession>
<organism evidence="4 5">
    <name type="scientific">Sphingomonas carotinifaciens</name>
    <dbReference type="NCBI Taxonomy" id="1166323"/>
    <lineage>
        <taxon>Bacteria</taxon>
        <taxon>Pseudomonadati</taxon>
        <taxon>Pseudomonadota</taxon>
        <taxon>Alphaproteobacteria</taxon>
        <taxon>Sphingomonadales</taxon>
        <taxon>Sphingomonadaceae</taxon>
        <taxon>Sphingomonas</taxon>
    </lineage>
</organism>
<reference evidence="3 6" key="2">
    <citation type="submission" date="2019-12" db="EMBL/GenBank/DDBJ databases">
        <authorList>
            <person name="Zheng J."/>
        </authorList>
    </citation>
    <scope>NUCLEOTIDE SEQUENCE [LARGE SCALE GENOMIC DNA]</scope>
    <source>
        <strain evidence="3 6">DSM 27347</strain>
    </source>
</reference>
<evidence type="ECO:0000259" key="2">
    <source>
        <dbReference type="SMART" id="SM00858"/>
    </source>
</evidence>
<dbReference type="SMART" id="SM00858">
    <property type="entry name" value="SAF"/>
    <property type="match status" value="1"/>
</dbReference>
<dbReference type="InterPro" id="IPR013974">
    <property type="entry name" value="SAF"/>
</dbReference>
<keyword evidence="5" id="KW-1185">Reference proteome</keyword>
<dbReference type="OrthoDB" id="9804574at2"/>
<dbReference type="EMBL" id="FNBI01000006">
    <property type="protein sequence ID" value="SDF82905.1"/>
    <property type="molecule type" value="Genomic_DNA"/>
</dbReference>
<evidence type="ECO:0000313" key="6">
    <source>
        <dbReference type="Proteomes" id="UP000436801"/>
    </source>
</evidence>
<evidence type="ECO:0000313" key="4">
    <source>
        <dbReference type="EMBL" id="SDF82905.1"/>
    </source>
</evidence>
<reference evidence="4 5" key="1">
    <citation type="submission" date="2016-10" db="EMBL/GenBank/DDBJ databases">
        <authorList>
            <person name="Varghese N."/>
            <person name="Submissions S."/>
        </authorList>
    </citation>
    <scope>NUCLEOTIDE SEQUENCE [LARGE SCALE GENOMIC DNA]</scope>
    <source>
        <strain evidence="4 5">S7-754</strain>
    </source>
</reference>
<dbReference type="Gene3D" id="2.30.130.110">
    <property type="match status" value="1"/>
</dbReference>
<gene>
    <name evidence="3" type="ORF">GQR91_13280</name>
    <name evidence="4" type="ORF">SAMN05216557_106114</name>
</gene>
<dbReference type="GO" id="GO:0019698">
    <property type="term" value="P:D-galacturonate catabolic process"/>
    <property type="evidence" value="ECO:0007669"/>
    <property type="project" value="TreeGrafter"/>
</dbReference>
<dbReference type="AlphaFoldDB" id="A0A1G7P9B6"/>
<dbReference type="PANTHER" id="PTHR30536:SF5">
    <property type="entry name" value="ALTRONATE DEHYDRATASE"/>
    <property type="match status" value="1"/>
</dbReference>
<protein>
    <submittedName>
        <fullName evidence="3">Altronate hydrolase</fullName>
    </submittedName>
</protein>
<dbReference type="Proteomes" id="UP000323502">
    <property type="component" value="Unassembled WGS sequence"/>
</dbReference>
<evidence type="ECO:0000313" key="5">
    <source>
        <dbReference type="Proteomes" id="UP000323502"/>
    </source>
</evidence>